<reference evidence="1" key="1">
    <citation type="submission" date="2021-10" db="EMBL/GenBank/DDBJ databases">
        <authorList>
            <person name="Dean J.D."/>
            <person name="Kim M.K."/>
            <person name="Newey C.N."/>
            <person name="Stoker T.S."/>
            <person name="Thompson D.W."/>
            <person name="Grose J.H."/>
        </authorList>
    </citation>
    <scope>NUCLEOTIDE SEQUENCE</scope>
    <source>
        <strain evidence="1">BT178</strain>
    </source>
</reference>
<dbReference type="Proteomes" id="UP001165296">
    <property type="component" value="Unassembled WGS sequence"/>
</dbReference>
<dbReference type="RefSeq" id="WP_226177713.1">
    <property type="nucleotide sequence ID" value="NZ_JAJADR010000005.1"/>
</dbReference>
<evidence type="ECO:0000313" key="2">
    <source>
        <dbReference type="Proteomes" id="UP001165296"/>
    </source>
</evidence>
<accession>A0ABS8AUG6</accession>
<evidence type="ECO:0000313" key="1">
    <source>
        <dbReference type="EMBL" id="MCB2409867.1"/>
    </source>
</evidence>
<dbReference type="EMBL" id="JAJADR010000005">
    <property type="protein sequence ID" value="MCB2409867.1"/>
    <property type="molecule type" value="Genomic_DNA"/>
</dbReference>
<keyword evidence="2" id="KW-1185">Reference proteome</keyword>
<dbReference type="PROSITE" id="PS51257">
    <property type="entry name" value="PROKAR_LIPOPROTEIN"/>
    <property type="match status" value="1"/>
</dbReference>
<proteinExistence type="predicted"/>
<gene>
    <name evidence="1" type="ORF">LGH74_17890</name>
</gene>
<evidence type="ECO:0008006" key="3">
    <source>
        <dbReference type="Google" id="ProtNLM"/>
    </source>
</evidence>
<organism evidence="1 2">
    <name type="scientific">Hymenobacter lucidus</name>
    <dbReference type="NCBI Taxonomy" id="2880930"/>
    <lineage>
        <taxon>Bacteria</taxon>
        <taxon>Pseudomonadati</taxon>
        <taxon>Bacteroidota</taxon>
        <taxon>Cytophagia</taxon>
        <taxon>Cytophagales</taxon>
        <taxon>Hymenobacteraceae</taxon>
        <taxon>Hymenobacter</taxon>
    </lineage>
</organism>
<sequence length="213" mass="23192">MKLLKSIGQTALLLTVLACSREKVPTQEVEGYSFSINPKGSSAQETVGMILGQVNEQQAQKAAADGKDQYTGLGQVQEDGTVEVPQPPTDTDYLVVSDSTAFQKMLERQTFGAFQPNAKPIDFRHYFVVLLIHPPAAFSGATFLDGVEAEVEADNTVRLELSSTALPAPTTPGLTSGQYDHQVSIYRIAKRDFKRAQIVFDNQQDAPPVYVAL</sequence>
<name>A0ABS8AUG6_9BACT</name>
<comment type="caution">
    <text evidence="1">The sequence shown here is derived from an EMBL/GenBank/DDBJ whole genome shotgun (WGS) entry which is preliminary data.</text>
</comment>
<protein>
    <recommendedName>
        <fullName evidence="3">Lipoprotein</fullName>
    </recommendedName>
</protein>